<name>A0A1H4PQY6_PSEAG</name>
<organism evidence="1 2">
    <name type="scientific">Pseudomonas anguilliseptica</name>
    <dbReference type="NCBI Taxonomy" id="53406"/>
    <lineage>
        <taxon>Bacteria</taxon>
        <taxon>Pseudomonadati</taxon>
        <taxon>Pseudomonadota</taxon>
        <taxon>Gammaproteobacteria</taxon>
        <taxon>Pseudomonadales</taxon>
        <taxon>Pseudomonadaceae</taxon>
        <taxon>Pseudomonas</taxon>
    </lineage>
</organism>
<sequence>MTSSQSVKPIQSAEKLANAYGISSQALIEIFTVININLFIEAPVDNYDLFLSDMSERKISNTLPLNENVKSILKSAQYQVVTDLIEYLCLVPNDYKLIALKNGIRIDKFLFAGSYDVNSGIKIATPAEFARVHISTNPIFWFKYLYGYICARKKQQNKKEEIDMNAGSECSIRISFSDLLISPNDMELIIPQLPCRKPQLHPSQDPHISDSLHFINELHREILGIESSYERRSLNETKAYIKTRLKEYWIGDKSGLETKIREAAAAKTECNT</sequence>
<gene>
    <name evidence="1" type="ORF">SAMN05421553_0320</name>
</gene>
<dbReference type="STRING" id="53406.SAMN05421553_0320"/>
<dbReference type="EMBL" id="FNSC01000001">
    <property type="protein sequence ID" value="SEC09721.1"/>
    <property type="molecule type" value="Genomic_DNA"/>
</dbReference>
<keyword evidence="2" id="KW-1185">Reference proteome</keyword>
<evidence type="ECO:0000313" key="1">
    <source>
        <dbReference type="EMBL" id="SEC09721.1"/>
    </source>
</evidence>
<protein>
    <submittedName>
        <fullName evidence="1">Uncharacterized protein</fullName>
    </submittedName>
</protein>
<evidence type="ECO:0000313" key="2">
    <source>
        <dbReference type="Proteomes" id="UP000242849"/>
    </source>
</evidence>
<dbReference type="RefSeq" id="WP_139272622.1">
    <property type="nucleotide sequence ID" value="NZ_FNSC01000001.1"/>
</dbReference>
<reference evidence="2" key="1">
    <citation type="submission" date="2016-10" db="EMBL/GenBank/DDBJ databases">
        <authorList>
            <person name="Varghese N."/>
            <person name="Submissions S."/>
        </authorList>
    </citation>
    <scope>NUCLEOTIDE SEQUENCE [LARGE SCALE GENOMIC DNA]</scope>
    <source>
        <strain evidence="2">DSM 12111</strain>
    </source>
</reference>
<dbReference type="Proteomes" id="UP000242849">
    <property type="component" value="Unassembled WGS sequence"/>
</dbReference>
<dbReference type="AlphaFoldDB" id="A0A1H4PQY6"/>
<accession>A0A1H4PQY6</accession>
<proteinExistence type="predicted"/>